<dbReference type="AlphaFoldDB" id="A0A932GPF1"/>
<dbReference type="Gene3D" id="3.40.190.10">
    <property type="entry name" value="Periplasmic binding protein-like II"/>
    <property type="match status" value="2"/>
</dbReference>
<dbReference type="EMBL" id="JACPSX010000125">
    <property type="protein sequence ID" value="MBI3014772.1"/>
    <property type="molecule type" value="Genomic_DNA"/>
</dbReference>
<name>A0A932GPF1_UNCTE</name>
<dbReference type="Pfam" id="PF13379">
    <property type="entry name" value="NMT1_2"/>
    <property type="match status" value="1"/>
</dbReference>
<dbReference type="Proteomes" id="UP000741360">
    <property type="component" value="Unassembled WGS sequence"/>
</dbReference>
<reference evidence="4" key="1">
    <citation type="submission" date="2020-07" db="EMBL/GenBank/DDBJ databases">
        <title>Huge and variable diversity of episymbiotic CPR bacteria and DPANN archaea in groundwater ecosystems.</title>
        <authorList>
            <person name="He C.Y."/>
            <person name="Keren R."/>
            <person name="Whittaker M."/>
            <person name="Farag I.F."/>
            <person name="Doudna J."/>
            <person name="Cate J.H.D."/>
            <person name="Banfield J.F."/>
        </authorList>
    </citation>
    <scope>NUCLEOTIDE SEQUENCE</scope>
    <source>
        <strain evidence="4">NC_groundwater_717_Ag_S-0.2um_59_8</strain>
    </source>
</reference>
<accession>A0A932GPF1</accession>
<evidence type="ECO:0000256" key="1">
    <source>
        <dbReference type="ARBA" id="ARBA00004418"/>
    </source>
</evidence>
<organism evidence="4 5">
    <name type="scientific">Tectimicrobiota bacterium</name>
    <dbReference type="NCBI Taxonomy" id="2528274"/>
    <lineage>
        <taxon>Bacteria</taxon>
        <taxon>Pseudomonadati</taxon>
        <taxon>Nitrospinota/Tectimicrobiota group</taxon>
        <taxon>Candidatus Tectimicrobiota</taxon>
    </lineage>
</organism>
<dbReference type="PANTHER" id="PTHR30024">
    <property type="entry name" value="ALIPHATIC SULFONATES-BINDING PROTEIN-RELATED"/>
    <property type="match status" value="1"/>
</dbReference>
<dbReference type="PANTHER" id="PTHR30024:SF47">
    <property type="entry name" value="TAURINE-BINDING PERIPLASMIC PROTEIN"/>
    <property type="match status" value="1"/>
</dbReference>
<evidence type="ECO:0000313" key="5">
    <source>
        <dbReference type="Proteomes" id="UP000741360"/>
    </source>
</evidence>
<evidence type="ECO:0000313" key="4">
    <source>
        <dbReference type="EMBL" id="MBI3014772.1"/>
    </source>
</evidence>
<comment type="caution">
    <text evidence="4">The sequence shown here is derived from an EMBL/GenBank/DDBJ whole genome shotgun (WGS) entry which is preliminary data.</text>
</comment>
<comment type="similarity">
    <text evidence="2">Belongs to the bacterial solute-binding protein SsuA/TauA family.</text>
</comment>
<gene>
    <name evidence="4" type="ORF">HYY65_06885</name>
</gene>
<proteinExistence type="inferred from homology"/>
<comment type="subcellular location">
    <subcellularLocation>
        <location evidence="1">Periplasm</location>
    </subcellularLocation>
</comment>
<evidence type="ECO:0000256" key="2">
    <source>
        <dbReference type="ARBA" id="ARBA00010742"/>
    </source>
</evidence>
<sequence>MRRSAEWRSMTMFLSAALVLALVIPASAQTAKIGAIRSDSFAPLFVGHERGYFRAQGIATEVVLLPSGAAILTQVSTNDLQVGGGALGAAGFNAAHGKLPVAFVAPMHFTHLEDYFVVRKAEIDSGRFKTLADLKGKPCAVNAKGVATEWMLDEMLRRGGLGIGNVDVKTLPFPEMTAALENGAIHCGIVSEPFTILAEEKGVGIRPFQAKAGARPVPITVLFWNSDWAKKNDPAARGFMTGYLRAVRDLSEPGAWRAPAHLDILNKYTRVAQNVLMKARPPFFSPNLELEEKTMMAQQEFNLRLGYLKYTELKPIKELVDLSYAEWAVKQMGRK</sequence>
<dbReference type="GO" id="GO:0042597">
    <property type="term" value="C:periplasmic space"/>
    <property type="evidence" value="ECO:0007669"/>
    <property type="project" value="UniProtKB-SubCell"/>
</dbReference>
<evidence type="ECO:0000256" key="3">
    <source>
        <dbReference type="ARBA" id="ARBA00022729"/>
    </source>
</evidence>
<dbReference type="SUPFAM" id="SSF53850">
    <property type="entry name" value="Periplasmic binding protein-like II"/>
    <property type="match status" value="1"/>
</dbReference>
<keyword evidence="3" id="KW-0732">Signal</keyword>
<protein>
    <submittedName>
        <fullName evidence="4">ABC transporter substrate-binding protein</fullName>
    </submittedName>
</protein>